<dbReference type="Proteomes" id="UP001163046">
    <property type="component" value="Unassembled WGS sequence"/>
</dbReference>
<comment type="similarity">
    <text evidence="1">Belongs to the RIPOR family.</text>
</comment>
<name>A0A9W9ZUS0_9CNID</name>
<dbReference type="AlphaFoldDB" id="A0A9W9ZUS0"/>
<evidence type="ECO:0000313" key="4">
    <source>
        <dbReference type="EMBL" id="KAJ7388216.1"/>
    </source>
</evidence>
<dbReference type="OrthoDB" id="9999654at2759"/>
<dbReference type="Pfam" id="PF15903">
    <property type="entry name" value="PL48"/>
    <property type="match status" value="1"/>
</dbReference>
<feature type="domain" description="FAM65 N-terminal" evidence="3">
    <location>
        <begin position="28"/>
        <end position="165"/>
    </location>
</feature>
<dbReference type="EMBL" id="MU825556">
    <property type="protein sequence ID" value="KAJ7388216.1"/>
    <property type="molecule type" value="Genomic_DNA"/>
</dbReference>
<feature type="non-terminal residue" evidence="4">
    <location>
        <position position="195"/>
    </location>
</feature>
<sequence>QIDGNFSTLPLRGKDEKAGSKGGQDSVPNQHQYDVTKMCAIEEELETKLVFQVSVKCSLAFGRLCSGDVYDIHIKHGSNFKWKSRCKVERDGQKWTDSEFTLRPSITDDFTIRVIEMRKIQANVQIGNILLRSRNYIKARPQVVSVPLNSTGSMKLKMTVNGGRFLEKRRTRCAARDKVLLIRGYLHPGCYNNIV</sequence>
<accession>A0A9W9ZUS0</accession>
<proteinExistence type="inferred from homology"/>
<dbReference type="InterPro" id="IPR026136">
    <property type="entry name" value="RIPOR3"/>
</dbReference>
<evidence type="ECO:0000256" key="1">
    <source>
        <dbReference type="ARBA" id="ARBA00005744"/>
    </source>
</evidence>
<dbReference type="PANTHER" id="PTHR15829">
    <property type="entry name" value="PROTEIN KINASE PKN/PRK1, EFFECTOR"/>
    <property type="match status" value="1"/>
</dbReference>
<gene>
    <name evidence="4" type="primary">FAM65A_3</name>
    <name evidence="4" type="ORF">OS493_039162</name>
</gene>
<dbReference type="PANTHER" id="PTHR15829:SF13">
    <property type="entry name" value="FAM65 N-TERMINAL DOMAIN-CONTAINING PROTEIN"/>
    <property type="match status" value="1"/>
</dbReference>
<feature type="region of interest" description="Disordered" evidence="2">
    <location>
        <begin position="1"/>
        <end position="29"/>
    </location>
</feature>
<comment type="caution">
    <text evidence="4">The sequence shown here is derived from an EMBL/GenBank/DDBJ whole genome shotgun (WGS) entry which is preliminary data.</text>
</comment>
<keyword evidence="5" id="KW-1185">Reference proteome</keyword>
<evidence type="ECO:0000313" key="5">
    <source>
        <dbReference type="Proteomes" id="UP001163046"/>
    </source>
</evidence>
<dbReference type="InterPro" id="IPR031780">
    <property type="entry name" value="FAM65_N"/>
</dbReference>
<evidence type="ECO:0000256" key="2">
    <source>
        <dbReference type="SAM" id="MobiDB-lite"/>
    </source>
</evidence>
<organism evidence="4 5">
    <name type="scientific">Desmophyllum pertusum</name>
    <dbReference type="NCBI Taxonomy" id="174260"/>
    <lineage>
        <taxon>Eukaryota</taxon>
        <taxon>Metazoa</taxon>
        <taxon>Cnidaria</taxon>
        <taxon>Anthozoa</taxon>
        <taxon>Hexacorallia</taxon>
        <taxon>Scleractinia</taxon>
        <taxon>Caryophylliina</taxon>
        <taxon>Caryophylliidae</taxon>
        <taxon>Desmophyllum</taxon>
    </lineage>
</organism>
<protein>
    <submittedName>
        <fullName evidence="4">Negative regulation of Rho guanyl-nucleotide exchange factor</fullName>
    </submittedName>
</protein>
<reference evidence="4" key="1">
    <citation type="submission" date="2023-01" db="EMBL/GenBank/DDBJ databases">
        <title>Genome assembly of the deep-sea coral Lophelia pertusa.</title>
        <authorList>
            <person name="Herrera S."/>
            <person name="Cordes E."/>
        </authorList>
    </citation>
    <scope>NUCLEOTIDE SEQUENCE</scope>
    <source>
        <strain evidence="4">USNM1676648</strain>
        <tissue evidence="4">Polyp</tissue>
    </source>
</reference>
<evidence type="ECO:0000259" key="3">
    <source>
        <dbReference type="Pfam" id="PF15903"/>
    </source>
</evidence>